<dbReference type="Pfam" id="PF12679">
    <property type="entry name" value="ABC2_membrane_2"/>
    <property type="match status" value="1"/>
</dbReference>
<dbReference type="RefSeq" id="WP_133224830.1">
    <property type="nucleotide sequence ID" value="NZ_SMRT01000001.1"/>
</dbReference>
<feature type="transmembrane region" description="Helical" evidence="1">
    <location>
        <begin position="153"/>
        <end position="174"/>
    </location>
</feature>
<proteinExistence type="predicted"/>
<organism evidence="2 3">
    <name type="scientific">Paenibacillus piri</name>
    <dbReference type="NCBI Taxonomy" id="2547395"/>
    <lineage>
        <taxon>Bacteria</taxon>
        <taxon>Bacillati</taxon>
        <taxon>Bacillota</taxon>
        <taxon>Bacilli</taxon>
        <taxon>Bacillales</taxon>
        <taxon>Paenibacillaceae</taxon>
        <taxon>Paenibacillus</taxon>
    </lineage>
</organism>
<keyword evidence="3" id="KW-1185">Reference proteome</keyword>
<dbReference type="EMBL" id="SMRT01000001">
    <property type="protein sequence ID" value="TDG00139.1"/>
    <property type="molecule type" value="Genomic_DNA"/>
</dbReference>
<keyword evidence="1" id="KW-0472">Membrane</keyword>
<dbReference type="GO" id="GO:0140359">
    <property type="term" value="F:ABC-type transporter activity"/>
    <property type="evidence" value="ECO:0007669"/>
    <property type="project" value="InterPro"/>
</dbReference>
<keyword evidence="1" id="KW-0812">Transmembrane</keyword>
<dbReference type="PANTHER" id="PTHR43471">
    <property type="entry name" value="ABC TRANSPORTER PERMEASE"/>
    <property type="match status" value="1"/>
</dbReference>
<name>A0A4R5KY37_9BACL</name>
<dbReference type="Proteomes" id="UP000295636">
    <property type="component" value="Unassembled WGS sequence"/>
</dbReference>
<keyword evidence="1" id="KW-1133">Transmembrane helix</keyword>
<evidence type="ECO:0000313" key="2">
    <source>
        <dbReference type="EMBL" id="TDG00139.1"/>
    </source>
</evidence>
<feature type="transmembrane region" description="Helical" evidence="1">
    <location>
        <begin position="64"/>
        <end position="86"/>
    </location>
</feature>
<sequence>MMIITWMTWKELLRKRVLMLTLLMSVIFLIAFWFVAKTLGDQLDRTLGRLDPSSTQYLLEQYQAGVATLSLGFFFASFVLAFLSIFSSFSTIAGEAEQGVLQALLPRPLTRAGWYTGRWIGYVSMGILYAALLFGSILFITGVHATIPNDAGALIRAFLLFASVVPLLVSVSMLGSCFLSAVGNGVFMTMLYGAGWLGGMIDKVSSTYRLEELATKQLNTIVGLMSLVMPADSLQNRMLAELFSLREMDQIIQIGRFLGPFAMGQIPSNPFLMYAAGYTVIIFIGGMWLFQRKDL</sequence>
<dbReference type="OrthoDB" id="5146022at2"/>
<reference evidence="2 3" key="1">
    <citation type="submission" date="2019-03" db="EMBL/GenBank/DDBJ databases">
        <title>This is whole genome sequence of Paenibacillus sp MS74 strain.</title>
        <authorList>
            <person name="Trinh H.N."/>
        </authorList>
    </citation>
    <scope>NUCLEOTIDE SEQUENCE [LARGE SCALE GENOMIC DNA]</scope>
    <source>
        <strain evidence="2 3">MS74</strain>
    </source>
</reference>
<evidence type="ECO:0000313" key="3">
    <source>
        <dbReference type="Proteomes" id="UP000295636"/>
    </source>
</evidence>
<evidence type="ECO:0000256" key="1">
    <source>
        <dbReference type="SAM" id="Phobius"/>
    </source>
</evidence>
<gene>
    <name evidence="2" type="ORF">E1757_00360</name>
</gene>
<dbReference type="AlphaFoldDB" id="A0A4R5KY37"/>
<feature type="transmembrane region" description="Helical" evidence="1">
    <location>
        <begin position="119"/>
        <end position="147"/>
    </location>
</feature>
<accession>A0A4R5KY37</accession>
<feature type="transmembrane region" description="Helical" evidence="1">
    <location>
        <begin position="181"/>
        <end position="201"/>
    </location>
</feature>
<dbReference type="GO" id="GO:0005886">
    <property type="term" value="C:plasma membrane"/>
    <property type="evidence" value="ECO:0007669"/>
    <property type="project" value="UniProtKB-SubCell"/>
</dbReference>
<protein>
    <submittedName>
        <fullName evidence="2">ABC transporter permease</fullName>
    </submittedName>
</protein>
<feature type="transmembrane region" description="Helical" evidence="1">
    <location>
        <begin position="271"/>
        <end position="290"/>
    </location>
</feature>
<comment type="caution">
    <text evidence="2">The sequence shown here is derived from an EMBL/GenBank/DDBJ whole genome shotgun (WGS) entry which is preliminary data.</text>
</comment>